<feature type="chain" id="PRO_5014689621" evidence="7">
    <location>
        <begin position="23"/>
        <end position="193"/>
    </location>
</feature>
<dbReference type="RefSeq" id="WP_100354032.1">
    <property type="nucleotide sequence ID" value="NZ_PCGR01000003.1"/>
</dbReference>
<keyword evidence="4" id="KW-0186">Copper</keyword>
<feature type="region of interest" description="Disordered" evidence="5">
    <location>
        <begin position="126"/>
        <end position="148"/>
    </location>
</feature>
<evidence type="ECO:0000256" key="2">
    <source>
        <dbReference type="ARBA" id="ARBA00022723"/>
    </source>
</evidence>
<dbReference type="AlphaFoldDB" id="A0A2M9EYG4"/>
<evidence type="ECO:0000256" key="1">
    <source>
        <dbReference type="ARBA" id="ARBA00004196"/>
    </source>
</evidence>
<feature type="transmembrane region" description="Helical" evidence="6">
    <location>
        <begin position="168"/>
        <end position="188"/>
    </location>
</feature>
<dbReference type="PANTHER" id="PTHR34820">
    <property type="entry name" value="INNER MEMBRANE PROTEIN YEBZ"/>
    <property type="match status" value="1"/>
</dbReference>
<dbReference type="InterPro" id="IPR014756">
    <property type="entry name" value="Ig_E-set"/>
</dbReference>
<comment type="subcellular location">
    <subcellularLocation>
        <location evidence="1">Cell envelope</location>
    </subcellularLocation>
</comment>
<dbReference type="GO" id="GO:0030313">
    <property type="term" value="C:cell envelope"/>
    <property type="evidence" value="ECO:0007669"/>
    <property type="project" value="UniProtKB-SubCell"/>
</dbReference>
<dbReference type="GO" id="GO:0005886">
    <property type="term" value="C:plasma membrane"/>
    <property type="evidence" value="ECO:0007669"/>
    <property type="project" value="TreeGrafter"/>
</dbReference>
<comment type="caution">
    <text evidence="9">The sequence shown here is derived from an EMBL/GenBank/DDBJ whole genome shotgun (WGS) entry which is preliminary data.</text>
</comment>
<evidence type="ECO:0000256" key="5">
    <source>
        <dbReference type="SAM" id="MobiDB-lite"/>
    </source>
</evidence>
<sequence>MKLIKAFFTTLFILAFAGTASAHTGLSTTNPEDGSEVTEAIDSISLTYSGQIEEGSSFEVLDAEGTEVSVNEFTVTDGVLTGNLENPLENGEYTVNWNSISEDGHPLEGTFGFTVNAPVEEVITTGQSESTEEVETTNTMTEEADETSQATEVASSAITMDQQESSPLIWVIAALAVVLVAVSIFAIARRKKA</sequence>
<dbReference type="GO" id="GO:0046688">
    <property type="term" value="P:response to copper ion"/>
    <property type="evidence" value="ECO:0007669"/>
    <property type="project" value="InterPro"/>
</dbReference>
<evidence type="ECO:0000256" key="7">
    <source>
        <dbReference type="SAM" id="SignalP"/>
    </source>
</evidence>
<name>A0A2M9EYG4_9BACL</name>
<gene>
    <name evidence="9" type="ORF">CQS04_10145</name>
</gene>
<dbReference type="GO" id="GO:0042597">
    <property type="term" value="C:periplasmic space"/>
    <property type="evidence" value="ECO:0007669"/>
    <property type="project" value="InterPro"/>
</dbReference>
<dbReference type="EMBL" id="PCGR01000003">
    <property type="protein sequence ID" value="PJK16257.1"/>
    <property type="molecule type" value="Genomic_DNA"/>
</dbReference>
<evidence type="ECO:0000256" key="3">
    <source>
        <dbReference type="ARBA" id="ARBA00022729"/>
    </source>
</evidence>
<keyword evidence="3 7" id="KW-0732">Signal</keyword>
<evidence type="ECO:0000256" key="4">
    <source>
        <dbReference type="ARBA" id="ARBA00023008"/>
    </source>
</evidence>
<dbReference type="PANTHER" id="PTHR34820:SF4">
    <property type="entry name" value="INNER MEMBRANE PROTEIN YEBZ"/>
    <property type="match status" value="1"/>
</dbReference>
<keyword evidence="6" id="KW-1133">Transmembrane helix</keyword>
<evidence type="ECO:0000256" key="6">
    <source>
        <dbReference type="SAM" id="Phobius"/>
    </source>
</evidence>
<accession>A0A2M9EYG4</accession>
<dbReference type="Pfam" id="PF04234">
    <property type="entry name" value="CopC"/>
    <property type="match status" value="1"/>
</dbReference>
<dbReference type="InterPro" id="IPR007348">
    <property type="entry name" value="CopC_dom"/>
</dbReference>
<feature type="domain" description="CopC" evidence="8">
    <location>
        <begin position="23"/>
        <end position="115"/>
    </location>
</feature>
<feature type="signal peptide" evidence="7">
    <location>
        <begin position="1"/>
        <end position="22"/>
    </location>
</feature>
<reference evidence="9 10" key="1">
    <citation type="submission" date="2017-10" db="EMBL/GenBank/DDBJ databases">
        <title>Draft genome of Chryseomicrobium casticus sp. nov.</title>
        <authorList>
            <person name="Chakraborty R."/>
            <person name="Saha T."/>
        </authorList>
    </citation>
    <scope>NUCLEOTIDE SEQUENCE [LARGE SCALE GENOMIC DNA]</scope>
    <source>
        <strain evidence="9 10">ET03</strain>
    </source>
</reference>
<dbReference type="SUPFAM" id="SSF81296">
    <property type="entry name" value="E set domains"/>
    <property type="match status" value="1"/>
</dbReference>
<dbReference type="Gene3D" id="2.60.40.1220">
    <property type="match status" value="1"/>
</dbReference>
<organism evidence="9 10">
    <name type="scientific">Chryseomicrobium excrementi</name>
    <dbReference type="NCBI Taxonomy" id="2041346"/>
    <lineage>
        <taxon>Bacteria</taxon>
        <taxon>Bacillati</taxon>
        <taxon>Bacillota</taxon>
        <taxon>Bacilli</taxon>
        <taxon>Bacillales</taxon>
        <taxon>Caryophanaceae</taxon>
        <taxon>Chryseomicrobium</taxon>
    </lineage>
</organism>
<dbReference type="Proteomes" id="UP000228680">
    <property type="component" value="Unassembled WGS sequence"/>
</dbReference>
<dbReference type="GO" id="GO:0006825">
    <property type="term" value="P:copper ion transport"/>
    <property type="evidence" value="ECO:0007669"/>
    <property type="project" value="InterPro"/>
</dbReference>
<dbReference type="InterPro" id="IPR014755">
    <property type="entry name" value="Cu-Rt/internalin_Ig-like"/>
</dbReference>
<dbReference type="OrthoDB" id="2353937at2"/>
<keyword evidence="10" id="KW-1185">Reference proteome</keyword>
<dbReference type="GO" id="GO:0005507">
    <property type="term" value="F:copper ion binding"/>
    <property type="evidence" value="ECO:0007669"/>
    <property type="project" value="InterPro"/>
</dbReference>
<keyword evidence="6" id="KW-0812">Transmembrane</keyword>
<evidence type="ECO:0000313" key="9">
    <source>
        <dbReference type="EMBL" id="PJK16257.1"/>
    </source>
</evidence>
<evidence type="ECO:0000259" key="8">
    <source>
        <dbReference type="Pfam" id="PF04234"/>
    </source>
</evidence>
<dbReference type="InterPro" id="IPR032694">
    <property type="entry name" value="CopC/D"/>
</dbReference>
<keyword evidence="2" id="KW-0479">Metal-binding</keyword>
<proteinExistence type="predicted"/>
<evidence type="ECO:0000313" key="10">
    <source>
        <dbReference type="Proteomes" id="UP000228680"/>
    </source>
</evidence>
<keyword evidence="6" id="KW-0472">Membrane</keyword>
<protein>
    <submittedName>
        <fullName evidence="9">Cobalt transporter</fullName>
    </submittedName>
</protein>